<feature type="transmembrane region" description="Helical" evidence="2">
    <location>
        <begin position="30"/>
        <end position="52"/>
    </location>
</feature>
<accession>A0A5B7WXL3</accession>
<feature type="region of interest" description="Disordered" evidence="1">
    <location>
        <begin position="1"/>
        <end position="22"/>
    </location>
</feature>
<reference evidence="3 4" key="1">
    <citation type="submission" date="2018-12" db="EMBL/GenBank/DDBJ databases">
        <title>Complete Genome Sequence of Glutamicibacter creatinolyticus strain LGCM259,isolated from an abscess of a 12-year-old mare in Italy.</title>
        <authorList>
            <person name="Santos R.G."/>
            <person name="Silva A.L."/>
            <person name="Seyffert N."/>
            <person name="Castro T.L.P."/>
            <person name="Attili A.R."/>
            <person name="Rifici C."/>
            <person name="Mazzullo G."/>
            <person name="Brenig B."/>
            <person name="Venanzi F."/>
            <person name="Azevedo V."/>
        </authorList>
    </citation>
    <scope>NUCLEOTIDE SEQUENCE [LARGE SCALE GENOMIC DNA]</scope>
    <source>
        <strain evidence="3 4">LGCM 259</strain>
    </source>
</reference>
<name>A0A5B7WXL3_9MICC</name>
<protein>
    <submittedName>
        <fullName evidence="3">Uncharacterized protein</fullName>
    </submittedName>
</protein>
<organism evidence="3 4">
    <name type="scientific">Glutamicibacter creatinolyticus</name>
    <dbReference type="NCBI Taxonomy" id="162496"/>
    <lineage>
        <taxon>Bacteria</taxon>
        <taxon>Bacillati</taxon>
        <taxon>Actinomycetota</taxon>
        <taxon>Actinomycetes</taxon>
        <taxon>Micrococcales</taxon>
        <taxon>Micrococcaceae</taxon>
        <taxon>Glutamicibacter</taxon>
    </lineage>
</organism>
<keyword evidence="4" id="KW-1185">Reference proteome</keyword>
<gene>
    <name evidence="3" type="ORF">GcLGCM259_2255</name>
</gene>
<evidence type="ECO:0000256" key="1">
    <source>
        <dbReference type="SAM" id="MobiDB-lite"/>
    </source>
</evidence>
<keyword evidence="2" id="KW-0812">Transmembrane</keyword>
<proteinExistence type="predicted"/>
<dbReference type="EMBL" id="CP034412">
    <property type="protein sequence ID" value="QCY47964.1"/>
    <property type="molecule type" value="Genomic_DNA"/>
</dbReference>
<evidence type="ECO:0000313" key="4">
    <source>
        <dbReference type="Proteomes" id="UP000307000"/>
    </source>
</evidence>
<dbReference type="Proteomes" id="UP000307000">
    <property type="component" value="Chromosome"/>
</dbReference>
<dbReference type="RefSeq" id="WP_138176797.1">
    <property type="nucleotide sequence ID" value="NZ_CP034412.1"/>
</dbReference>
<sequence length="194" mass="20933">MIDDNLPEPQAALPPLRPEPEPEKKRTGQWILLVIAFLALAAAAVFVVLRFISPTQAPLQAEVDRNPDPGLDGVIAEAMPPEQLKVGECLRGFTSPLEPQTVVTCESAHNAQLIGTFEVEGSEFPGASQLLTEAEDLCKSVPLDPTSPLDSSWTYHFSRPSQGTWNQGDRLISCFLSLSEGSVRSSLLPPDTAS</sequence>
<keyword evidence="2" id="KW-0472">Membrane</keyword>
<evidence type="ECO:0000256" key="2">
    <source>
        <dbReference type="SAM" id="Phobius"/>
    </source>
</evidence>
<dbReference type="KEGG" id="gcr:GcLGCM259_2255"/>
<dbReference type="AlphaFoldDB" id="A0A5B7WXL3"/>
<evidence type="ECO:0000313" key="3">
    <source>
        <dbReference type="EMBL" id="QCY47964.1"/>
    </source>
</evidence>
<keyword evidence="2" id="KW-1133">Transmembrane helix</keyword>